<feature type="transmembrane region" description="Helical" evidence="7">
    <location>
        <begin position="328"/>
        <end position="355"/>
    </location>
</feature>
<comment type="caution">
    <text evidence="10">The sequence shown here is derived from an EMBL/GenBank/DDBJ whole genome shotgun (WGS) entry which is preliminary data.</text>
</comment>
<evidence type="ECO:0000256" key="3">
    <source>
        <dbReference type="ARBA" id="ARBA00022692"/>
    </source>
</evidence>
<dbReference type="InterPro" id="IPR025857">
    <property type="entry name" value="MacB_PCD"/>
</dbReference>
<dbReference type="InterPro" id="IPR003838">
    <property type="entry name" value="ABC3_permease_C"/>
</dbReference>
<comment type="subcellular location">
    <subcellularLocation>
        <location evidence="1">Cell membrane</location>
        <topology evidence="1">Multi-pass membrane protein</topology>
    </subcellularLocation>
</comment>
<reference evidence="10 11" key="1">
    <citation type="journal article" date="2016" name="Nat. Commun.">
        <title>Thousands of microbial genomes shed light on interconnected biogeochemical processes in an aquifer system.</title>
        <authorList>
            <person name="Anantharaman K."/>
            <person name="Brown C.T."/>
            <person name="Hug L.A."/>
            <person name="Sharon I."/>
            <person name="Castelle C.J."/>
            <person name="Probst A.J."/>
            <person name="Thomas B.C."/>
            <person name="Singh A."/>
            <person name="Wilkins M.J."/>
            <person name="Karaoz U."/>
            <person name="Brodie E.L."/>
            <person name="Williams K.H."/>
            <person name="Hubbard S.S."/>
            <person name="Banfield J.F."/>
        </authorList>
    </citation>
    <scope>NUCLEOTIDE SEQUENCE [LARGE SCALE GENOMIC DNA]</scope>
</reference>
<dbReference type="InterPro" id="IPR050250">
    <property type="entry name" value="Macrolide_Exporter_MacB"/>
</dbReference>
<feature type="transmembrane region" description="Helical" evidence="7">
    <location>
        <begin position="367"/>
        <end position="387"/>
    </location>
</feature>
<comment type="similarity">
    <text evidence="6">Belongs to the ABC-4 integral membrane protein family.</text>
</comment>
<dbReference type="Pfam" id="PF02687">
    <property type="entry name" value="FtsX"/>
    <property type="match status" value="1"/>
</dbReference>
<dbReference type="GO" id="GO:0022857">
    <property type="term" value="F:transmembrane transporter activity"/>
    <property type="evidence" value="ECO:0007669"/>
    <property type="project" value="TreeGrafter"/>
</dbReference>
<gene>
    <name evidence="10" type="ORF">A2228_00325</name>
</gene>
<accession>A0A1F5F353</accession>
<evidence type="ECO:0000259" key="9">
    <source>
        <dbReference type="Pfam" id="PF12704"/>
    </source>
</evidence>
<evidence type="ECO:0000313" key="11">
    <source>
        <dbReference type="Proteomes" id="UP000176191"/>
    </source>
</evidence>
<dbReference type="AlphaFoldDB" id="A0A1F5F353"/>
<keyword evidence="2" id="KW-1003">Cell membrane</keyword>
<dbReference type="GO" id="GO:0005886">
    <property type="term" value="C:plasma membrane"/>
    <property type="evidence" value="ECO:0007669"/>
    <property type="project" value="UniProtKB-SubCell"/>
</dbReference>
<name>A0A1F5F353_9BACT</name>
<protein>
    <recommendedName>
        <fullName evidence="12">Multidrug ABC transporter substrate-binding protein</fullName>
    </recommendedName>
</protein>
<feature type="transmembrane region" description="Helical" evidence="7">
    <location>
        <begin position="21"/>
        <end position="42"/>
    </location>
</feature>
<evidence type="ECO:0000256" key="7">
    <source>
        <dbReference type="SAM" id="Phobius"/>
    </source>
</evidence>
<keyword evidence="4 7" id="KW-1133">Transmembrane helix</keyword>
<evidence type="ECO:0008006" key="12">
    <source>
        <dbReference type="Google" id="ProtNLM"/>
    </source>
</evidence>
<keyword evidence="3 7" id="KW-0812">Transmembrane</keyword>
<evidence type="ECO:0000259" key="8">
    <source>
        <dbReference type="Pfam" id="PF02687"/>
    </source>
</evidence>
<evidence type="ECO:0000313" key="10">
    <source>
        <dbReference type="EMBL" id="OGD74063.1"/>
    </source>
</evidence>
<sequence length="404" mass="42757">MNFAVIARTASVSILRNKMRSVLTTLGVVIGVLSVILLTSIGNGLTVFVEDQFKTLGSNLLIVSPGEIVSEEGGFNPDAAALSLSTSKLSLADVSTLERIGYPLKDVAPVIEGSGEFRSDQGKRSGFIMATTPAYSTLRNTKTTKGRFFSEADVSSNRKVAVIGSKIADKLYSGENPVGQKITINRIRFDIIGVAEPKSSGSFGGPDIDSAIYLPITTARTALGFDKISMILVQVVDEQEIDRGKEKIAVALAKRLNPEDFSITDQSEILETIQTILSTLTVGLAGIAAISLVVGGIGIMNIMLVAVSERTREIGLRKALGATPSNIMVQFLIESVVLSTLGGMIGIILGVLGTFAMRRFFPATPALNSILLAFGVSLATGVIFGVFPARKAAALNPIDALRYE</sequence>
<keyword evidence="5 7" id="KW-0472">Membrane</keyword>
<dbReference type="PANTHER" id="PTHR30572">
    <property type="entry name" value="MEMBRANE COMPONENT OF TRANSPORTER-RELATED"/>
    <property type="match status" value="1"/>
</dbReference>
<organism evidence="10 11">
    <name type="scientific">Candidatus Collierbacteria bacterium RIFOXYA2_FULL_46_10</name>
    <dbReference type="NCBI Taxonomy" id="1817726"/>
    <lineage>
        <taxon>Bacteria</taxon>
        <taxon>Candidatus Collieribacteriota</taxon>
    </lineage>
</organism>
<evidence type="ECO:0000256" key="6">
    <source>
        <dbReference type="ARBA" id="ARBA00038076"/>
    </source>
</evidence>
<evidence type="ECO:0000256" key="1">
    <source>
        <dbReference type="ARBA" id="ARBA00004651"/>
    </source>
</evidence>
<dbReference type="Pfam" id="PF12704">
    <property type="entry name" value="MacB_PCD"/>
    <property type="match status" value="1"/>
</dbReference>
<dbReference type="PANTHER" id="PTHR30572:SF4">
    <property type="entry name" value="ABC TRANSPORTER PERMEASE YTRF"/>
    <property type="match status" value="1"/>
</dbReference>
<evidence type="ECO:0000256" key="5">
    <source>
        <dbReference type="ARBA" id="ARBA00023136"/>
    </source>
</evidence>
<feature type="domain" description="MacB-like periplasmic core" evidence="9">
    <location>
        <begin position="21"/>
        <end position="248"/>
    </location>
</feature>
<evidence type="ECO:0000256" key="4">
    <source>
        <dbReference type="ARBA" id="ARBA00022989"/>
    </source>
</evidence>
<dbReference type="Proteomes" id="UP000176191">
    <property type="component" value="Unassembled WGS sequence"/>
</dbReference>
<proteinExistence type="inferred from homology"/>
<feature type="transmembrane region" description="Helical" evidence="7">
    <location>
        <begin position="282"/>
        <end position="307"/>
    </location>
</feature>
<dbReference type="EMBL" id="MFAK01000041">
    <property type="protein sequence ID" value="OGD74063.1"/>
    <property type="molecule type" value="Genomic_DNA"/>
</dbReference>
<feature type="domain" description="ABC3 transporter permease C-terminal" evidence="8">
    <location>
        <begin position="287"/>
        <end position="397"/>
    </location>
</feature>
<evidence type="ECO:0000256" key="2">
    <source>
        <dbReference type="ARBA" id="ARBA00022475"/>
    </source>
</evidence>